<evidence type="ECO:0000313" key="1">
    <source>
        <dbReference type="EMBL" id="CAD8835656.1"/>
    </source>
</evidence>
<dbReference type="EMBL" id="HBFQ01014462">
    <property type="protein sequence ID" value="CAD8835656.1"/>
    <property type="molecule type" value="Transcribed_RNA"/>
</dbReference>
<proteinExistence type="predicted"/>
<organism evidence="1">
    <name type="scientific">Noctiluca scintillans</name>
    <name type="common">Sea sparkle</name>
    <name type="synonym">Red tide dinoflagellate</name>
    <dbReference type="NCBI Taxonomy" id="2966"/>
    <lineage>
        <taxon>Eukaryota</taxon>
        <taxon>Sar</taxon>
        <taxon>Alveolata</taxon>
        <taxon>Dinophyceae</taxon>
        <taxon>Noctilucales</taxon>
        <taxon>Noctilucaceae</taxon>
        <taxon>Noctiluca</taxon>
    </lineage>
</organism>
<sequence length="307" mass="34956">MGLRVAVGDKTQTTNLVCGCLSTIDEVALKSLAKKADDTLQEMLNNGPIEVNAKRESEMEIAAIRQYFGVPNQIPDDIFQRKLDEWMIKVFQHQTEHLYHACSTPGCGFENWIFRTDFDSQHRARGQYMWRCRAGHLNSVLPEKADIDEVNKNLLMHPEYYTTRCGHDSMPLRRYRICPECVGEGLLTFAVHDEGCKQWPGRAAGHRHSFCFSCCGKWGEACNHRTQCQDPGVQQVRRVKNDQGVEVLEMGYVDGVLYTGWVLGTKRECPPTKFRGGRVQVLGSTRQGQLGMEDRNELKKELNEGTR</sequence>
<gene>
    <name evidence="1" type="ORF">NSCI0253_LOCUS10004</name>
</gene>
<name>A0A7S1EZX6_NOCSC</name>
<accession>A0A7S1EZX6</accession>
<dbReference type="AlphaFoldDB" id="A0A7S1EZX6"/>
<reference evidence="1" key="1">
    <citation type="submission" date="2021-01" db="EMBL/GenBank/DDBJ databases">
        <authorList>
            <person name="Corre E."/>
            <person name="Pelletier E."/>
            <person name="Niang G."/>
            <person name="Scheremetjew M."/>
            <person name="Finn R."/>
            <person name="Kale V."/>
            <person name="Holt S."/>
            <person name="Cochrane G."/>
            <person name="Meng A."/>
            <person name="Brown T."/>
            <person name="Cohen L."/>
        </authorList>
    </citation>
    <scope>NUCLEOTIDE SEQUENCE</scope>
</reference>
<protein>
    <submittedName>
        <fullName evidence="1">Uncharacterized protein</fullName>
    </submittedName>
</protein>